<evidence type="ECO:0000256" key="2">
    <source>
        <dbReference type="ARBA" id="ARBA00004496"/>
    </source>
</evidence>
<feature type="binding site" evidence="17">
    <location>
        <position position="156"/>
    </location>
    <ligand>
        <name>substrate</name>
    </ligand>
</feature>
<protein>
    <recommendedName>
        <fullName evidence="6 15">m7GpppX diphosphatase</fullName>
        <ecNumber evidence="5 15">3.6.1.59</ecNumber>
    </recommendedName>
</protein>
<evidence type="ECO:0000256" key="1">
    <source>
        <dbReference type="ARBA" id="ARBA00004123"/>
    </source>
</evidence>
<dbReference type="GeneID" id="111244496"/>
<dbReference type="InterPro" id="IPR011145">
    <property type="entry name" value="Scavenger_mRNA_decap_enz_N"/>
</dbReference>
<keyword evidence="19" id="KW-1185">Reference proteome</keyword>
<dbReference type="SUPFAM" id="SSF102860">
    <property type="entry name" value="mRNA decapping enzyme DcpS N-terminal domain"/>
    <property type="match status" value="1"/>
</dbReference>
<dbReference type="Pfam" id="PF11969">
    <property type="entry name" value="DcpS_C"/>
    <property type="match status" value="1"/>
</dbReference>
<evidence type="ECO:0000256" key="5">
    <source>
        <dbReference type="ARBA" id="ARBA00012520"/>
    </source>
</evidence>
<proteinExistence type="inferred from homology"/>
<organism evidence="18 19">
    <name type="scientific">Varroa destructor</name>
    <name type="common">Honeybee mite</name>
    <dbReference type="NCBI Taxonomy" id="109461"/>
    <lineage>
        <taxon>Eukaryota</taxon>
        <taxon>Metazoa</taxon>
        <taxon>Ecdysozoa</taxon>
        <taxon>Arthropoda</taxon>
        <taxon>Chelicerata</taxon>
        <taxon>Arachnida</taxon>
        <taxon>Acari</taxon>
        <taxon>Parasitiformes</taxon>
        <taxon>Mesostigmata</taxon>
        <taxon>Gamasina</taxon>
        <taxon>Dermanyssoidea</taxon>
        <taxon>Varroidae</taxon>
        <taxon>Varroa</taxon>
    </lineage>
</organism>
<evidence type="ECO:0000256" key="4">
    <source>
        <dbReference type="ARBA" id="ARBA00011140"/>
    </source>
</evidence>
<dbReference type="Gene3D" id="3.30.428.10">
    <property type="entry name" value="HIT-like"/>
    <property type="match status" value="1"/>
</dbReference>
<keyword evidence="13 15" id="KW-0539">Nucleus</keyword>
<dbReference type="GO" id="GO:0140932">
    <property type="term" value="F:5'-(N(7)-methyl 5'-triphosphoguanosine)-[mRNA] diphosphatase activity"/>
    <property type="evidence" value="ECO:0007669"/>
    <property type="project" value="UniProtKB-EC"/>
</dbReference>
<dbReference type="FunCoup" id="A0A7M7J6V9">
    <property type="interactions" value="1925"/>
</dbReference>
<dbReference type="OrthoDB" id="10264956at2759"/>
<dbReference type="PANTHER" id="PTHR12978:SF0">
    <property type="entry name" value="M7GPPPX DIPHOSPHATASE"/>
    <property type="match status" value="1"/>
</dbReference>
<dbReference type="PANTHER" id="PTHR12978">
    <property type="entry name" value="HISTIDINE TRIAD HIT PROTEIN MEMBER"/>
    <property type="match status" value="1"/>
</dbReference>
<comment type="similarity">
    <text evidence="3 15">Belongs to the HIT family.</text>
</comment>
<feature type="binding site" evidence="17">
    <location>
        <position position="146"/>
    </location>
    <ligand>
        <name>substrate</name>
    </ligand>
</feature>
<dbReference type="GO" id="GO:0008380">
    <property type="term" value="P:RNA splicing"/>
    <property type="evidence" value="ECO:0007669"/>
    <property type="project" value="UniProtKB-KW"/>
</dbReference>
<dbReference type="KEGG" id="vde:111244496"/>
<dbReference type="Proteomes" id="UP000594260">
    <property type="component" value="Unplaced"/>
</dbReference>
<dbReference type="GO" id="GO:0000932">
    <property type="term" value="C:P-body"/>
    <property type="evidence" value="ECO:0007669"/>
    <property type="project" value="TreeGrafter"/>
</dbReference>
<dbReference type="OMA" id="HVHINPI"/>
<dbReference type="Gene3D" id="3.30.200.40">
    <property type="entry name" value="Scavenger mRNA decapping enzyme, N-terminal domain"/>
    <property type="match status" value="1"/>
</dbReference>
<evidence type="ECO:0000256" key="17">
    <source>
        <dbReference type="PIRSR" id="PIRSR028973-2"/>
    </source>
</evidence>
<feature type="active site" description="Nucleophile" evidence="16">
    <location>
        <position position="248"/>
    </location>
</feature>
<dbReference type="CTD" id="28960"/>
<evidence type="ECO:0000256" key="15">
    <source>
        <dbReference type="PIRNR" id="PIRNR028973"/>
    </source>
</evidence>
<dbReference type="FunFam" id="3.30.200.40:FF:000001">
    <property type="entry name" value="m7GpppX diphosphatase"/>
    <property type="match status" value="1"/>
</dbReference>
<evidence type="ECO:0000256" key="14">
    <source>
        <dbReference type="ARBA" id="ARBA00048222"/>
    </source>
</evidence>
<evidence type="ECO:0000256" key="3">
    <source>
        <dbReference type="ARBA" id="ARBA00010208"/>
    </source>
</evidence>
<feature type="binding site" evidence="17">
    <location>
        <position position="176"/>
    </location>
    <ligand>
        <name>substrate</name>
    </ligand>
</feature>
<evidence type="ECO:0000256" key="16">
    <source>
        <dbReference type="PIRSR" id="PIRSR028973-1"/>
    </source>
</evidence>
<accession>A0A7M7J6V9</accession>
<evidence type="ECO:0000256" key="10">
    <source>
        <dbReference type="ARBA" id="ARBA00022801"/>
    </source>
</evidence>
<sequence length="323" mass="37914">MASGDVKAQKPCDFGKFQFKRILNDNPQSKISFVEGKFEGNEDAAVVILEKTPFSEEMCTKILKTQEGPEKDAIPEEIFRNDIYSGYLLRPERSLNEIKVTVIYPATEKHIEKYSRQELLLVTETAQLYKERVEPYLKDNCFSVQWVYNILEHKAEQESVLYEDFSEQVGFMLIRDMKWDMKQNEDLHCLIMVHDRKLRSLRDLRARHLPMLRNIRSKVFIYTKEKFDMGEDKLMLYFHYQPSYYHMHIHVVAITVENPPGGGCHRGHLLDVVISNLEICDNYYERATLCYTLKKNSPLAKIIFKQPEGDIDNKKEINDANTL</sequence>
<evidence type="ECO:0000256" key="11">
    <source>
        <dbReference type="ARBA" id="ARBA00022990"/>
    </source>
</evidence>
<evidence type="ECO:0000256" key="6">
    <source>
        <dbReference type="ARBA" id="ARBA00015636"/>
    </source>
</evidence>
<dbReference type="PIRSF" id="PIRSF028973">
    <property type="entry name" value="Scavenger_mRNA_decap_enz"/>
    <property type="match status" value="1"/>
</dbReference>
<dbReference type="GO" id="GO:0000340">
    <property type="term" value="F:RNA 7-methylguanosine cap binding"/>
    <property type="evidence" value="ECO:0007669"/>
    <property type="project" value="UniProtKB-UniRule"/>
</dbReference>
<dbReference type="InterPro" id="IPR008594">
    <property type="entry name" value="DcpS/DCS2"/>
</dbReference>
<reference evidence="18" key="1">
    <citation type="submission" date="2021-01" db="UniProtKB">
        <authorList>
            <consortium name="EnsemblMetazoa"/>
        </authorList>
    </citation>
    <scope>IDENTIFICATION</scope>
</reference>
<dbReference type="FunFam" id="3.30.428.10:FF:000006">
    <property type="entry name" value="m7GpppX diphosphatase"/>
    <property type="match status" value="1"/>
</dbReference>
<dbReference type="AlphaFoldDB" id="A0A7M7J6V9"/>
<keyword evidence="12" id="KW-0508">mRNA splicing</keyword>
<keyword evidence="10 15" id="KW-0378">Hydrolase</keyword>
<comment type="function">
    <text evidence="15">Decapping scavenger enzyme that catalyzes the cleavage of a residual cap structure following the degradation of mRNAs by the 3'-&gt;5' exosome-mediated mRNA decay pathway.</text>
</comment>
<dbReference type="RefSeq" id="XP_022647434.1">
    <property type="nucleotide sequence ID" value="XM_022791699.1"/>
</dbReference>
<evidence type="ECO:0000256" key="8">
    <source>
        <dbReference type="ARBA" id="ARBA00022553"/>
    </source>
</evidence>
<dbReference type="GO" id="GO:0006397">
    <property type="term" value="P:mRNA processing"/>
    <property type="evidence" value="ECO:0007669"/>
    <property type="project" value="UniProtKB-KW"/>
</dbReference>
<keyword evidence="11" id="KW-0007">Acetylation</keyword>
<comment type="subunit">
    <text evidence="4">Homodimer. Associates with components of the exosome multienzyme ribonuclease complex, such as EXOSC3 and EXOSC4. Interacts with NDOR1.</text>
</comment>
<evidence type="ECO:0000256" key="7">
    <source>
        <dbReference type="ARBA" id="ARBA00022490"/>
    </source>
</evidence>
<evidence type="ECO:0000313" key="19">
    <source>
        <dbReference type="Proteomes" id="UP000594260"/>
    </source>
</evidence>
<dbReference type="EnsemblMetazoa" id="XM_022791699">
    <property type="protein sequence ID" value="XP_022647434"/>
    <property type="gene ID" value="LOC111244496"/>
</dbReference>
<dbReference type="InterPro" id="IPR036265">
    <property type="entry name" value="HIT-like_sf"/>
</dbReference>
<evidence type="ECO:0000313" key="18">
    <source>
        <dbReference type="EnsemblMetazoa" id="XP_022647434"/>
    </source>
</evidence>
<dbReference type="EC" id="3.6.1.59" evidence="5 15"/>
<name>A0A7M7J6V9_VARDE</name>
<dbReference type="InParanoid" id="A0A7M7J6V9"/>
<dbReference type="GO" id="GO:0000290">
    <property type="term" value="P:deadenylation-dependent decapping of nuclear-transcribed mRNA"/>
    <property type="evidence" value="ECO:0007669"/>
    <property type="project" value="UniProtKB-UniRule"/>
</dbReference>
<evidence type="ECO:0000256" key="13">
    <source>
        <dbReference type="ARBA" id="ARBA00023242"/>
    </source>
</evidence>
<keyword evidence="7" id="KW-0963">Cytoplasm</keyword>
<dbReference type="GO" id="GO:0005634">
    <property type="term" value="C:nucleus"/>
    <property type="evidence" value="ECO:0007669"/>
    <property type="project" value="UniProtKB-SubCell"/>
</dbReference>
<feature type="binding site" evidence="17">
    <location>
        <begin position="239"/>
        <end position="250"/>
    </location>
    <ligand>
        <name>substrate</name>
    </ligand>
</feature>
<feature type="binding site" evidence="17">
    <location>
        <position position="178"/>
    </location>
    <ligand>
        <name>substrate</name>
    </ligand>
</feature>
<comment type="subcellular location">
    <subcellularLocation>
        <location evidence="2">Cytoplasm</location>
    </subcellularLocation>
    <subcellularLocation>
        <location evidence="1 15">Nucleus</location>
    </subcellularLocation>
</comment>
<evidence type="ECO:0000256" key="12">
    <source>
        <dbReference type="ARBA" id="ARBA00023187"/>
    </source>
</evidence>
<dbReference type="Pfam" id="PF05652">
    <property type="entry name" value="DcpS"/>
    <property type="match status" value="1"/>
</dbReference>
<comment type="catalytic activity">
    <reaction evidence="14 15">
        <text>a 5'-end (N(7)-methyl 5'-triphosphoguanosine)-ribonucleoside in mRNA + H2O = N(7)-methyl-GMP + a 5'-end diphospho-ribonucleoside in mRNA + 2 H(+)</text>
        <dbReference type="Rhea" id="RHEA:65388"/>
        <dbReference type="Rhea" id="RHEA-COMP:17165"/>
        <dbReference type="Rhea" id="RHEA-COMP:17167"/>
        <dbReference type="ChEBI" id="CHEBI:15377"/>
        <dbReference type="ChEBI" id="CHEBI:15378"/>
        <dbReference type="ChEBI" id="CHEBI:58285"/>
        <dbReference type="ChEBI" id="CHEBI:156461"/>
        <dbReference type="ChEBI" id="CHEBI:167616"/>
        <dbReference type="EC" id="3.6.1.59"/>
    </reaction>
</comment>
<keyword evidence="9 15" id="KW-0507">mRNA processing</keyword>
<keyword evidence="8" id="KW-0597">Phosphoprotein</keyword>
<dbReference type="SUPFAM" id="SSF54197">
    <property type="entry name" value="HIT-like"/>
    <property type="match status" value="1"/>
</dbReference>
<evidence type="ECO:0000256" key="9">
    <source>
        <dbReference type="ARBA" id="ARBA00022664"/>
    </source>
</evidence>